<evidence type="ECO:0000313" key="3">
    <source>
        <dbReference type="Proteomes" id="UP000187203"/>
    </source>
</evidence>
<comment type="caution">
    <text evidence="2">The sequence shown here is derived from an EMBL/GenBank/DDBJ whole genome shotgun (WGS) entry which is preliminary data.</text>
</comment>
<evidence type="ECO:0000259" key="1">
    <source>
        <dbReference type="SMART" id="SM00931"/>
    </source>
</evidence>
<keyword evidence="3" id="KW-1185">Reference proteome</keyword>
<organism evidence="2 3">
    <name type="scientific">Corchorus olitorius</name>
    <dbReference type="NCBI Taxonomy" id="93759"/>
    <lineage>
        <taxon>Eukaryota</taxon>
        <taxon>Viridiplantae</taxon>
        <taxon>Streptophyta</taxon>
        <taxon>Embryophyta</taxon>
        <taxon>Tracheophyta</taxon>
        <taxon>Spermatophyta</taxon>
        <taxon>Magnoliopsida</taxon>
        <taxon>eudicotyledons</taxon>
        <taxon>Gunneridae</taxon>
        <taxon>Pentapetalae</taxon>
        <taxon>rosids</taxon>
        <taxon>malvids</taxon>
        <taxon>Malvales</taxon>
        <taxon>Malvaceae</taxon>
        <taxon>Grewioideae</taxon>
        <taxon>Apeibeae</taxon>
        <taxon>Corchorus</taxon>
    </lineage>
</organism>
<proteinExistence type="predicted"/>
<dbReference type="InterPro" id="IPR036070">
    <property type="entry name" value="Nop_dom_sf"/>
</dbReference>
<dbReference type="PANTHER" id="PTHR13904:SF0">
    <property type="entry name" value="U4_U6 SMALL NUCLEAR RIBONUCLEOPROTEIN PRP31"/>
    <property type="match status" value="1"/>
</dbReference>
<dbReference type="Gene3D" id="1.10.287.4070">
    <property type="match status" value="1"/>
</dbReference>
<dbReference type="InterPro" id="IPR012976">
    <property type="entry name" value="NOSIC"/>
</dbReference>
<dbReference type="EMBL" id="AWUE01012331">
    <property type="protein sequence ID" value="OMP09526.1"/>
    <property type="molecule type" value="Genomic_DNA"/>
</dbReference>
<dbReference type="GO" id="GO:0046540">
    <property type="term" value="C:U4/U6 x U5 tri-snRNP complex"/>
    <property type="evidence" value="ECO:0007669"/>
    <property type="project" value="InterPro"/>
</dbReference>
<dbReference type="AlphaFoldDB" id="A0A1R3KR11"/>
<dbReference type="GO" id="GO:0000244">
    <property type="term" value="P:spliceosomal tri-snRNP complex assembly"/>
    <property type="evidence" value="ECO:0007669"/>
    <property type="project" value="InterPro"/>
</dbReference>
<name>A0A1R3KR11_9ROSI</name>
<accession>A0A1R3KR11</accession>
<dbReference type="InterPro" id="IPR002687">
    <property type="entry name" value="Nop_dom"/>
</dbReference>
<dbReference type="GO" id="GO:0005687">
    <property type="term" value="C:U4 snRNP"/>
    <property type="evidence" value="ECO:0007669"/>
    <property type="project" value="TreeGrafter"/>
</dbReference>
<dbReference type="Pfam" id="PF01798">
    <property type="entry name" value="Nop"/>
    <property type="match status" value="1"/>
</dbReference>
<dbReference type="PANTHER" id="PTHR13904">
    <property type="entry name" value="PRE-MRNA SPLICING FACTOR PRP31"/>
    <property type="match status" value="1"/>
</dbReference>
<evidence type="ECO:0000313" key="2">
    <source>
        <dbReference type="EMBL" id="OMP09526.1"/>
    </source>
</evidence>
<protein>
    <recommendedName>
        <fullName evidence="1">NOSIC domain-containing protein</fullName>
    </recommendedName>
</protein>
<dbReference type="STRING" id="93759.A0A1R3KR11"/>
<reference evidence="3" key="1">
    <citation type="submission" date="2013-09" db="EMBL/GenBank/DDBJ databases">
        <title>Corchorus olitorius genome sequencing.</title>
        <authorList>
            <person name="Alam M."/>
            <person name="Haque M.S."/>
            <person name="Islam M.S."/>
            <person name="Emdad E.M."/>
            <person name="Islam M.M."/>
            <person name="Ahmed B."/>
            <person name="Halim A."/>
            <person name="Hossen Q.M.M."/>
            <person name="Hossain M.Z."/>
            <person name="Ahmed R."/>
            <person name="Khan M.M."/>
            <person name="Islam R."/>
            <person name="Rashid M.M."/>
            <person name="Khan S.A."/>
            <person name="Rahman M.S."/>
            <person name="Alam M."/>
            <person name="Yahiya A.S."/>
            <person name="Khan M.S."/>
            <person name="Azam M.S."/>
            <person name="Haque T."/>
            <person name="Lashkar M.Z.H."/>
            <person name="Akhand A.I."/>
            <person name="Morshed G."/>
            <person name="Roy S."/>
            <person name="Uddin K.S."/>
            <person name="Rabeya T."/>
            <person name="Hossain A.S."/>
            <person name="Chowdhury A."/>
            <person name="Snigdha A.R."/>
            <person name="Mortoza M.S."/>
            <person name="Matin S.A."/>
            <person name="Hoque S.M.E."/>
            <person name="Islam M.K."/>
            <person name="Roy D.K."/>
            <person name="Haider R."/>
            <person name="Moosa M.M."/>
            <person name="Elias S.M."/>
            <person name="Hasan A.M."/>
            <person name="Jahan S."/>
            <person name="Shafiuddin M."/>
            <person name="Mahmood N."/>
            <person name="Shommy N.S."/>
        </authorList>
    </citation>
    <scope>NUCLEOTIDE SEQUENCE [LARGE SCALE GENOMIC DNA]</scope>
    <source>
        <strain evidence="3">cv. O-4</strain>
    </source>
</reference>
<sequence>MATTQSDSLVSDVLHHVDNHDVTNTKDDNDRGYLAEIDDDLESIPKLQKTLKQMNIMQKVEYALALEKVSKQGLGIMAVDDIDRLILDSILVDIEKEIGIIHEFICDKYRFKFPELESIVNHPIDYVRVVKKIGNEMDLTLVDLEGLVPSPISMAVTVAALNTSGKPLPEDALKETMDACDRALALDSAKKRVLNFVETRMGCVAPNLSAIVGNPVAAKKKRLAAGFSCATSSSKFREGYIGETEMFETLRSGASRLSALKATLAGSTDRFY</sequence>
<dbReference type="Proteomes" id="UP000187203">
    <property type="component" value="Unassembled WGS sequence"/>
</dbReference>
<dbReference type="SMART" id="SM00931">
    <property type="entry name" value="NOSIC"/>
    <property type="match status" value="1"/>
</dbReference>
<dbReference type="SUPFAM" id="SSF89124">
    <property type="entry name" value="Nop domain"/>
    <property type="match status" value="1"/>
</dbReference>
<dbReference type="FunFam" id="1.10.287.4070:FF:000003">
    <property type="entry name" value="U4/U6 small nuclear ribonucleoprotein PRP31"/>
    <property type="match status" value="1"/>
</dbReference>
<dbReference type="InterPro" id="IPR027105">
    <property type="entry name" value="Prp31"/>
</dbReference>
<feature type="domain" description="NOSIC" evidence="1">
    <location>
        <begin position="85"/>
        <end position="135"/>
    </location>
</feature>
<gene>
    <name evidence="2" type="ORF">COLO4_05390</name>
</gene>
<dbReference type="GO" id="GO:0071011">
    <property type="term" value="C:precatalytic spliceosome"/>
    <property type="evidence" value="ECO:0007669"/>
    <property type="project" value="TreeGrafter"/>
</dbReference>
<dbReference type="OrthoDB" id="4771285at2759"/>